<keyword evidence="1" id="KW-0472">Membrane</keyword>
<keyword evidence="1" id="KW-1133">Transmembrane helix</keyword>
<sequence>MVEESGASYTITSTDERSALLFMINLNVVGTLISIAGLTGLIFIGNRYYDELKSVSK</sequence>
<proteinExistence type="predicted"/>
<evidence type="ECO:0000256" key="1">
    <source>
        <dbReference type="SAM" id="Phobius"/>
    </source>
</evidence>
<evidence type="ECO:0000313" key="2">
    <source>
        <dbReference type="EMBL" id="EFF65135.1"/>
    </source>
</evidence>
<reference evidence="2 3" key="1">
    <citation type="journal article" date="2011" name="J. Bacteriol.">
        <title>Draft Genome Sequence of Turicibacter sanguinis PC909, Isolated from Human Feces.</title>
        <authorList>
            <person name="Cuiv P.O."/>
            <person name="Klaassens E.S."/>
            <person name="Durkin A.S."/>
            <person name="Harkins D.M."/>
            <person name="Foster L."/>
            <person name="McCorrison J."/>
            <person name="Torralba M."/>
            <person name="Nelson K.E."/>
            <person name="Morrison M."/>
        </authorList>
    </citation>
    <scope>NUCLEOTIDE SEQUENCE [LARGE SCALE GENOMIC DNA]</scope>
    <source>
        <strain evidence="2 3">PC909</strain>
    </source>
</reference>
<name>A0ABP2I9K8_9FIRM</name>
<keyword evidence="1" id="KW-0812">Transmembrane</keyword>
<dbReference type="Proteomes" id="UP000002938">
    <property type="component" value="Unassembled WGS sequence"/>
</dbReference>
<dbReference type="EMBL" id="ADMN01000010">
    <property type="protein sequence ID" value="EFF65135.1"/>
    <property type="molecule type" value="Genomic_DNA"/>
</dbReference>
<organism evidence="2 3">
    <name type="scientific">Turicibacter sanguinis PC909</name>
    <dbReference type="NCBI Taxonomy" id="702450"/>
    <lineage>
        <taxon>Bacteria</taxon>
        <taxon>Bacillati</taxon>
        <taxon>Bacillota</taxon>
        <taxon>Erysipelotrichia</taxon>
        <taxon>Erysipelotrichales</taxon>
        <taxon>Turicibacteraceae</taxon>
        <taxon>Turicibacter</taxon>
    </lineage>
</organism>
<evidence type="ECO:0000313" key="3">
    <source>
        <dbReference type="Proteomes" id="UP000002938"/>
    </source>
</evidence>
<protein>
    <submittedName>
        <fullName evidence="2">Conserved domain protein</fullName>
    </submittedName>
</protein>
<gene>
    <name evidence="2" type="ORF">CUW_0554</name>
</gene>
<accession>A0ABP2I9K8</accession>
<comment type="caution">
    <text evidence="2">The sequence shown here is derived from an EMBL/GenBank/DDBJ whole genome shotgun (WGS) entry which is preliminary data.</text>
</comment>
<keyword evidence="3" id="KW-1185">Reference proteome</keyword>
<feature type="transmembrane region" description="Helical" evidence="1">
    <location>
        <begin position="20"/>
        <end position="44"/>
    </location>
</feature>